<organism evidence="1 2">
    <name type="scientific">Niastella populi</name>
    <dbReference type="NCBI Taxonomy" id="550983"/>
    <lineage>
        <taxon>Bacteria</taxon>
        <taxon>Pseudomonadati</taxon>
        <taxon>Bacteroidota</taxon>
        <taxon>Chitinophagia</taxon>
        <taxon>Chitinophagales</taxon>
        <taxon>Chitinophagaceae</taxon>
        <taxon>Niastella</taxon>
    </lineage>
</organism>
<keyword evidence="2" id="KW-1185">Reference proteome</keyword>
<evidence type="ECO:0000313" key="2">
    <source>
        <dbReference type="Proteomes" id="UP000192276"/>
    </source>
</evidence>
<gene>
    <name evidence="1" type="ORF">A4R26_31400</name>
</gene>
<dbReference type="Proteomes" id="UP000192276">
    <property type="component" value="Unassembled WGS sequence"/>
</dbReference>
<evidence type="ECO:0000313" key="1">
    <source>
        <dbReference type="EMBL" id="OQP47995.1"/>
    </source>
</evidence>
<reference evidence="2" key="1">
    <citation type="submission" date="2016-04" db="EMBL/GenBank/DDBJ databases">
        <authorList>
            <person name="Chen L."/>
            <person name="Zhuang W."/>
            <person name="Wang G."/>
        </authorList>
    </citation>
    <scope>NUCLEOTIDE SEQUENCE [LARGE SCALE GENOMIC DNA]</scope>
    <source>
        <strain evidence="2">208</strain>
    </source>
</reference>
<name>A0A1V9EQ31_9BACT</name>
<sequence>MCHANKHLAFAIVLQPSWQVQSQLHFLKHGAPLISASGTRYLPFLKHPVFIRLGWYPKDV</sequence>
<accession>A0A1V9EQ31</accession>
<proteinExistence type="predicted"/>
<dbReference type="STRING" id="550983.A4R26_31400"/>
<comment type="caution">
    <text evidence="1">The sequence shown here is derived from an EMBL/GenBank/DDBJ whole genome shotgun (WGS) entry which is preliminary data.</text>
</comment>
<protein>
    <submittedName>
        <fullName evidence="1">Uncharacterized protein</fullName>
    </submittedName>
</protein>
<dbReference type="EMBL" id="LWBP01000234">
    <property type="protein sequence ID" value="OQP47995.1"/>
    <property type="molecule type" value="Genomic_DNA"/>
</dbReference>
<dbReference type="AlphaFoldDB" id="A0A1V9EQ31"/>